<protein>
    <submittedName>
        <fullName evidence="1">Uncharacterized protein</fullName>
    </submittedName>
</protein>
<organism evidence="1 2">
    <name type="scientific">Durusdinium trenchii</name>
    <dbReference type="NCBI Taxonomy" id="1381693"/>
    <lineage>
        <taxon>Eukaryota</taxon>
        <taxon>Sar</taxon>
        <taxon>Alveolata</taxon>
        <taxon>Dinophyceae</taxon>
        <taxon>Suessiales</taxon>
        <taxon>Symbiodiniaceae</taxon>
        <taxon>Durusdinium</taxon>
    </lineage>
</organism>
<gene>
    <name evidence="1" type="ORF">CCMP2556_LOCUS4410</name>
</gene>
<sequence>MYDWRPGADEVQVRPFATPLIRYVLAQQDQCLCPLGFYTTAHPEKAKKVVSTLLEQVDPTECTWHDEPKLSHAGRVIWLFDEFFTEKDPSIIHEREFPNGHACQGLRKDLSYESEKLGDRFFRSSMLYITCKGGLIDTESSDNLLEVSAWEPWKPEEDEEVRRVQQRLQELFERRPQDIRSFLNTVRG</sequence>
<dbReference type="Proteomes" id="UP001642484">
    <property type="component" value="Unassembled WGS sequence"/>
</dbReference>
<keyword evidence="2" id="KW-1185">Reference proteome</keyword>
<dbReference type="EMBL" id="CAXAMN010001803">
    <property type="protein sequence ID" value="CAK8996342.1"/>
    <property type="molecule type" value="Genomic_DNA"/>
</dbReference>
<name>A0ABP0I167_9DINO</name>
<proteinExistence type="predicted"/>
<evidence type="ECO:0000313" key="1">
    <source>
        <dbReference type="EMBL" id="CAK8996342.1"/>
    </source>
</evidence>
<comment type="caution">
    <text evidence="1">The sequence shown here is derived from an EMBL/GenBank/DDBJ whole genome shotgun (WGS) entry which is preliminary data.</text>
</comment>
<accession>A0ABP0I167</accession>
<reference evidence="1 2" key="1">
    <citation type="submission" date="2024-02" db="EMBL/GenBank/DDBJ databases">
        <authorList>
            <person name="Chen Y."/>
            <person name="Shah S."/>
            <person name="Dougan E. K."/>
            <person name="Thang M."/>
            <person name="Chan C."/>
        </authorList>
    </citation>
    <scope>NUCLEOTIDE SEQUENCE [LARGE SCALE GENOMIC DNA]</scope>
</reference>
<evidence type="ECO:0000313" key="2">
    <source>
        <dbReference type="Proteomes" id="UP001642484"/>
    </source>
</evidence>